<organism evidence="6 7">
    <name type="scientific">Acidihalobacter prosperus</name>
    <dbReference type="NCBI Taxonomy" id="160660"/>
    <lineage>
        <taxon>Bacteria</taxon>
        <taxon>Pseudomonadati</taxon>
        <taxon>Pseudomonadota</taxon>
        <taxon>Gammaproteobacteria</taxon>
        <taxon>Chromatiales</taxon>
        <taxon>Ectothiorhodospiraceae</taxon>
        <taxon>Acidihalobacter</taxon>
    </lineage>
</organism>
<evidence type="ECO:0000313" key="6">
    <source>
        <dbReference type="EMBL" id="OBS08176.1"/>
    </source>
</evidence>
<dbReference type="RefSeq" id="WP_038089988.1">
    <property type="nucleotide sequence ID" value="NZ_JQSG02000006.1"/>
</dbReference>
<sequence>MAERIDPPSVVEVRLWGARAGALTASARFPGYYAFEYDHDFAQGGVEPSPLLMPSAAGRTYTFQTLAQETYHGLPGLIADALPDHFGNALIDEYLNRHGYAAGEITTLQRLIYVGRRAMGALEFMPAASETHDDASAVPLEMSALVEDARRALRGELSQITPQILEIGSSAGGARAKAVIGWNRQTGEVVSGQFDVPEGFEHWLLKFDVDLDGNLSYTAGFGRVEYAHYLMAREAGVEMSECQLMEEGGRAHFMTRRFDRDGNRKLHIHSLCGLAHLDFNQPRVHSYEQYLRTIQALNLGKPAIDQAFVRCAFNVAAVNCDDHTKNLAFLLEEGGDWQLAPAYDVCFSHNPAAGKWTREHQMRVNGKTWDIEEEDLLALAKTFGVSRARERLDRVVEAVRRWREFAGEAGVPEARIAHVEEFHPAWVKR</sequence>
<protein>
    <recommendedName>
        <fullName evidence="8">Phosphatidylinositol kinase</fullName>
    </recommendedName>
</protein>
<keyword evidence="2" id="KW-0808">Transferase</keyword>
<dbReference type="STRING" id="160660.BJI67_14605"/>
<accession>A0A1A6C0T8</accession>
<dbReference type="InterPro" id="IPR052028">
    <property type="entry name" value="HipA_Ser/Thr_kinase"/>
</dbReference>
<evidence type="ECO:0000259" key="4">
    <source>
        <dbReference type="Pfam" id="PF07804"/>
    </source>
</evidence>
<dbReference type="PANTHER" id="PTHR37419">
    <property type="entry name" value="SERINE/THREONINE-PROTEIN KINASE TOXIN HIPA"/>
    <property type="match status" value="1"/>
</dbReference>
<dbReference type="InterPro" id="IPR017508">
    <property type="entry name" value="HipA_N1"/>
</dbReference>
<evidence type="ECO:0000256" key="1">
    <source>
        <dbReference type="ARBA" id="ARBA00010164"/>
    </source>
</evidence>
<feature type="domain" description="HipA-like C-terminal" evidence="4">
    <location>
        <begin position="169"/>
        <end position="401"/>
    </location>
</feature>
<name>A0A1A6C0T8_9GAMM</name>
<proteinExistence type="inferred from homology"/>
<dbReference type="GO" id="GO:0004674">
    <property type="term" value="F:protein serine/threonine kinase activity"/>
    <property type="evidence" value="ECO:0007669"/>
    <property type="project" value="TreeGrafter"/>
</dbReference>
<evidence type="ECO:0000256" key="2">
    <source>
        <dbReference type="ARBA" id="ARBA00022679"/>
    </source>
</evidence>
<dbReference type="PANTHER" id="PTHR37419:SF8">
    <property type="entry name" value="TOXIN YJJJ"/>
    <property type="match status" value="1"/>
</dbReference>
<evidence type="ECO:0000256" key="3">
    <source>
        <dbReference type="ARBA" id="ARBA00022777"/>
    </source>
</evidence>
<dbReference type="EMBL" id="JQSG02000006">
    <property type="protein sequence ID" value="OBS08176.1"/>
    <property type="molecule type" value="Genomic_DNA"/>
</dbReference>
<keyword evidence="3" id="KW-0418">Kinase</keyword>
<dbReference type="Pfam" id="PF07804">
    <property type="entry name" value="HipA_C"/>
    <property type="match status" value="1"/>
</dbReference>
<dbReference type="Pfam" id="PF13657">
    <property type="entry name" value="Couple_hipA"/>
    <property type="match status" value="1"/>
</dbReference>
<evidence type="ECO:0000259" key="5">
    <source>
        <dbReference type="Pfam" id="PF13657"/>
    </source>
</evidence>
<evidence type="ECO:0000313" key="7">
    <source>
        <dbReference type="Proteomes" id="UP000029273"/>
    </source>
</evidence>
<gene>
    <name evidence="6" type="ORF">Thpro_022426</name>
</gene>
<dbReference type="AlphaFoldDB" id="A0A1A6C0T8"/>
<feature type="domain" description="HipA N-terminal subdomain 1" evidence="5">
    <location>
        <begin position="12"/>
        <end position="124"/>
    </location>
</feature>
<reference evidence="6 7" key="1">
    <citation type="journal article" date="2014" name="Genome Announc.">
        <title>Draft Genome Sequence of the Iron-Oxidizing, Acidophilic, and Halotolerant 'Thiobacillus prosperus' Type Strain DSM 5130.</title>
        <authorList>
            <person name="Ossandon F.J."/>
            <person name="Cardenas J.P."/>
            <person name="Corbett M."/>
            <person name="Quatrini R."/>
            <person name="Holmes D.S."/>
            <person name="Watkin E."/>
        </authorList>
    </citation>
    <scope>NUCLEOTIDE SEQUENCE [LARGE SCALE GENOMIC DNA]</scope>
    <source>
        <strain evidence="6 7">DSM 5130</strain>
    </source>
</reference>
<dbReference type="Proteomes" id="UP000029273">
    <property type="component" value="Unassembled WGS sequence"/>
</dbReference>
<dbReference type="GO" id="GO:0005829">
    <property type="term" value="C:cytosol"/>
    <property type="evidence" value="ECO:0007669"/>
    <property type="project" value="TreeGrafter"/>
</dbReference>
<evidence type="ECO:0008006" key="8">
    <source>
        <dbReference type="Google" id="ProtNLM"/>
    </source>
</evidence>
<comment type="similarity">
    <text evidence="1">Belongs to the HipA Ser/Thr kinase family.</text>
</comment>
<keyword evidence="7" id="KW-1185">Reference proteome</keyword>
<comment type="caution">
    <text evidence="6">The sequence shown here is derived from an EMBL/GenBank/DDBJ whole genome shotgun (WGS) entry which is preliminary data.</text>
</comment>
<dbReference type="InterPro" id="IPR012893">
    <property type="entry name" value="HipA-like_C"/>
</dbReference>